<dbReference type="STRING" id="53326.A0A016TLT4"/>
<reference evidence="2" key="1">
    <citation type="journal article" date="2015" name="Nat. Genet.">
        <title>The genome and transcriptome of the zoonotic hookworm Ancylostoma ceylanicum identify infection-specific gene families.</title>
        <authorList>
            <person name="Schwarz E.M."/>
            <person name="Hu Y."/>
            <person name="Antoshechkin I."/>
            <person name="Miller M.M."/>
            <person name="Sternberg P.W."/>
            <person name="Aroian R.V."/>
        </authorList>
    </citation>
    <scope>NUCLEOTIDE SEQUENCE</scope>
    <source>
        <strain evidence="2">HY135</strain>
    </source>
</reference>
<dbReference type="Proteomes" id="UP000024635">
    <property type="component" value="Unassembled WGS sequence"/>
</dbReference>
<accession>A0A016TLT4</accession>
<comment type="caution">
    <text evidence="1">The sequence shown here is derived from an EMBL/GenBank/DDBJ whole genome shotgun (WGS) entry which is preliminary data.</text>
</comment>
<dbReference type="SUPFAM" id="SSF56219">
    <property type="entry name" value="DNase I-like"/>
    <property type="match status" value="1"/>
</dbReference>
<keyword evidence="2" id="KW-1185">Reference proteome</keyword>
<proteinExistence type="predicted"/>
<dbReference type="OrthoDB" id="5823144at2759"/>
<dbReference type="InterPro" id="IPR036691">
    <property type="entry name" value="Endo/exonu/phosph_ase_sf"/>
</dbReference>
<sequence length="132" mass="15002">MDEADHTDFYDEVRETVAKCQSYYKIISGDFNACVGPKKPYEAFIGQHSLEERNEAGERLASQKAENRRWTYVSPNGVHKHELDHILCNRKVFTDVAVVPSFQTGSDHRLLRAKSHFKGSTRGNPCVGFLTI</sequence>
<gene>
    <name evidence="1" type="primary">Acey_s0092.g2540</name>
    <name evidence="1" type="ORF">Y032_0092g2540</name>
</gene>
<protein>
    <recommendedName>
        <fullName evidence="3">Endonuclease/exonuclease/phosphatase domain-containing protein</fullName>
    </recommendedName>
</protein>
<evidence type="ECO:0000313" key="2">
    <source>
        <dbReference type="Proteomes" id="UP000024635"/>
    </source>
</evidence>
<organism evidence="1 2">
    <name type="scientific">Ancylostoma ceylanicum</name>
    <dbReference type="NCBI Taxonomy" id="53326"/>
    <lineage>
        <taxon>Eukaryota</taxon>
        <taxon>Metazoa</taxon>
        <taxon>Ecdysozoa</taxon>
        <taxon>Nematoda</taxon>
        <taxon>Chromadorea</taxon>
        <taxon>Rhabditida</taxon>
        <taxon>Rhabditina</taxon>
        <taxon>Rhabditomorpha</taxon>
        <taxon>Strongyloidea</taxon>
        <taxon>Ancylostomatidae</taxon>
        <taxon>Ancylostomatinae</taxon>
        <taxon>Ancylostoma</taxon>
    </lineage>
</organism>
<dbReference type="EMBL" id="JARK01001428">
    <property type="protein sequence ID" value="EYC03651.1"/>
    <property type="molecule type" value="Genomic_DNA"/>
</dbReference>
<evidence type="ECO:0000313" key="1">
    <source>
        <dbReference type="EMBL" id="EYC03651.1"/>
    </source>
</evidence>
<name>A0A016TLT4_9BILA</name>
<dbReference type="Gene3D" id="3.60.10.10">
    <property type="entry name" value="Endonuclease/exonuclease/phosphatase"/>
    <property type="match status" value="1"/>
</dbReference>
<dbReference type="AlphaFoldDB" id="A0A016TLT4"/>
<evidence type="ECO:0008006" key="3">
    <source>
        <dbReference type="Google" id="ProtNLM"/>
    </source>
</evidence>